<dbReference type="AlphaFoldDB" id="A0A502CIM5"/>
<gene>
    <name evidence="1" type="ORF">EAH84_09015</name>
</gene>
<protein>
    <recommendedName>
        <fullName evidence="3">WYL domain-containing protein</fullName>
    </recommendedName>
</protein>
<dbReference type="OrthoDB" id="7428487at2"/>
<evidence type="ECO:0000313" key="2">
    <source>
        <dbReference type="Proteomes" id="UP000318413"/>
    </source>
</evidence>
<comment type="caution">
    <text evidence="1">The sequence shown here is derived from an EMBL/GenBank/DDBJ whole genome shotgun (WGS) entry which is preliminary data.</text>
</comment>
<reference evidence="1 2" key="1">
    <citation type="journal article" date="2019" name="Environ. Microbiol.">
        <title>Species interactions and distinct microbial communities in high Arctic permafrost affected cryosols are associated with the CH4 and CO2 gas fluxes.</title>
        <authorList>
            <person name="Altshuler I."/>
            <person name="Hamel J."/>
            <person name="Turney S."/>
            <person name="Magnuson E."/>
            <person name="Levesque R."/>
            <person name="Greer C."/>
            <person name="Whyte L.G."/>
        </authorList>
    </citation>
    <scope>NUCLEOTIDE SEQUENCE [LARGE SCALE GENOMIC DNA]</scope>
    <source>
        <strain evidence="1 2">S5.1</strain>
    </source>
</reference>
<evidence type="ECO:0000313" key="1">
    <source>
        <dbReference type="EMBL" id="TPG12464.1"/>
    </source>
</evidence>
<dbReference type="EMBL" id="RCZK01000006">
    <property type="protein sequence ID" value="TPG12464.1"/>
    <property type="molecule type" value="Genomic_DNA"/>
</dbReference>
<organism evidence="1 2">
    <name type="scientific">Sphingomonas oligophenolica</name>
    <dbReference type="NCBI Taxonomy" id="301154"/>
    <lineage>
        <taxon>Bacteria</taxon>
        <taxon>Pseudomonadati</taxon>
        <taxon>Pseudomonadota</taxon>
        <taxon>Alphaproteobacteria</taxon>
        <taxon>Sphingomonadales</taxon>
        <taxon>Sphingomonadaceae</taxon>
        <taxon>Sphingomonas</taxon>
    </lineage>
</organism>
<sequence>MTTASVTPIILEAIVRKVAIAATYNRVEMTLAPHILYTKHGDLHIDAVTLARDGRPPKEIKLGTFKVAGLSAIRLTPRTFSVNGLFKPGDAKYADETVMAVER</sequence>
<dbReference type="Proteomes" id="UP000318413">
    <property type="component" value="Unassembled WGS sequence"/>
</dbReference>
<proteinExistence type="predicted"/>
<name>A0A502CIM5_9SPHN</name>
<keyword evidence="2" id="KW-1185">Reference proteome</keyword>
<accession>A0A502CIM5</accession>
<evidence type="ECO:0008006" key="3">
    <source>
        <dbReference type="Google" id="ProtNLM"/>
    </source>
</evidence>